<reference evidence="2 3" key="1">
    <citation type="submission" date="2023-07" db="EMBL/GenBank/DDBJ databases">
        <title>Comparative genomics of wheat-associated soil bacteria to identify genetic determinants of phenazine resistance.</title>
        <authorList>
            <person name="Mouncey N."/>
        </authorList>
    </citation>
    <scope>NUCLEOTIDE SEQUENCE [LARGE SCALE GENOMIC DNA]</scope>
    <source>
        <strain evidence="2 3">W2I7</strain>
    </source>
</reference>
<gene>
    <name evidence="2" type="ORF">QFZ46_002544</name>
</gene>
<dbReference type="Proteomes" id="UP001239085">
    <property type="component" value="Unassembled WGS sequence"/>
</dbReference>
<proteinExistence type="predicted"/>
<evidence type="ECO:0008006" key="4">
    <source>
        <dbReference type="Google" id="ProtNLM"/>
    </source>
</evidence>
<name>A0ABU0PAM0_9MICO</name>
<evidence type="ECO:0000313" key="2">
    <source>
        <dbReference type="EMBL" id="MDQ0644384.1"/>
    </source>
</evidence>
<evidence type="ECO:0000256" key="1">
    <source>
        <dbReference type="SAM" id="Phobius"/>
    </source>
</evidence>
<feature type="transmembrane region" description="Helical" evidence="1">
    <location>
        <begin position="38"/>
        <end position="65"/>
    </location>
</feature>
<keyword evidence="1" id="KW-0472">Membrane</keyword>
<protein>
    <recommendedName>
        <fullName evidence="4">DUF4352 domain-containing protein</fullName>
    </recommendedName>
</protein>
<sequence>MTLPQPSDDAWVDPRIPAPPVADAPSIAVAPRDSRNGLVLALAIVCAVLLITTIGFGGVAAWLWFDRSAVAAPQPPPTPTSTSATAADEPQIVQGIEVSTVSDLVFGSFAMSKITPDDYVGLYATVTNEDPERAAELYFDVTAYAEDGSILDRGPTSVYILPGQVSMFQGVFSSDITDAVSIRVEQTMGEFAEPIMTGEVTTDKMLGGEGYVEATLVSTLSQVPEYPDVYIAGYVDGKLFGVCSDMPDIPSNAGFTSGCYLEAVSADSQAEFAEFTEFPKDAEFEAYLALDLPW</sequence>
<keyword evidence="3" id="KW-1185">Reference proteome</keyword>
<organism evidence="2 3">
    <name type="scientific">Microbacterium murale</name>
    <dbReference type="NCBI Taxonomy" id="1081040"/>
    <lineage>
        <taxon>Bacteria</taxon>
        <taxon>Bacillati</taxon>
        <taxon>Actinomycetota</taxon>
        <taxon>Actinomycetes</taxon>
        <taxon>Micrococcales</taxon>
        <taxon>Microbacteriaceae</taxon>
        <taxon>Microbacterium</taxon>
    </lineage>
</organism>
<keyword evidence="1" id="KW-0812">Transmembrane</keyword>
<dbReference type="RefSeq" id="WP_307362064.1">
    <property type="nucleotide sequence ID" value="NZ_JAUSXK010000001.1"/>
</dbReference>
<comment type="caution">
    <text evidence="2">The sequence shown here is derived from an EMBL/GenBank/DDBJ whole genome shotgun (WGS) entry which is preliminary data.</text>
</comment>
<dbReference type="EMBL" id="JAUSXK010000001">
    <property type="protein sequence ID" value="MDQ0644384.1"/>
    <property type="molecule type" value="Genomic_DNA"/>
</dbReference>
<keyword evidence="1" id="KW-1133">Transmembrane helix</keyword>
<evidence type="ECO:0000313" key="3">
    <source>
        <dbReference type="Proteomes" id="UP001239085"/>
    </source>
</evidence>
<accession>A0ABU0PAM0</accession>